<dbReference type="SFLD" id="SFLDG01100">
    <property type="entry name" value="methyltransferase_(Class_D)"/>
    <property type="match status" value="1"/>
</dbReference>
<name>A0A931AFT4_9ACTN</name>
<dbReference type="SUPFAM" id="SSF102114">
    <property type="entry name" value="Radical SAM enzymes"/>
    <property type="match status" value="1"/>
</dbReference>
<proteinExistence type="predicted"/>
<evidence type="ECO:0000256" key="4">
    <source>
        <dbReference type="ARBA" id="ARBA00023014"/>
    </source>
</evidence>
<dbReference type="PANTHER" id="PTHR43306:SF1">
    <property type="entry name" value="7,8-DIHYDRO-6-HYDROXYMETHYLPTERIN DIMETHYLTRANSFERASE"/>
    <property type="match status" value="1"/>
</dbReference>
<dbReference type="InterPro" id="IPR013785">
    <property type="entry name" value="Aldolase_TIM"/>
</dbReference>
<dbReference type="Pfam" id="PF23545">
    <property type="entry name" value="Zn_ribbon_HMPTM"/>
    <property type="match status" value="1"/>
</dbReference>
<dbReference type="Proteomes" id="UP000605361">
    <property type="component" value="Unassembled WGS sequence"/>
</dbReference>
<dbReference type="RefSeq" id="WP_195901052.1">
    <property type="nucleotide sequence ID" value="NZ_JADOGI010000196.1"/>
</dbReference>
<dbReference type="GO" id="GO:0003824">
    <property type="term" value="F:catalytic activity"/>
    <property type="evidence" value="ECO:0007669"/>
    <property type="project" value="InterPro"/>
</dbReference>
<dbReference type="Gene3D" id="3.20.20.70">
    <property type="entry name" value="Aldolase class I"/>
    <property type="match status" value="1"/>
</dbReference>
<dbReference type="SFLD" id="SFLDS00029">
    <property type="entry name" value="Radical_SAM"/>
    <property type="match status" value="1"/>
</dbReference>
<dbReference type="GO" id="GO:0046872">
    <property type="term" value="F:metal ion binding"/>
    <property type="evidence" value="ECO:0007669"/>
    <property type="project" value="UniProtKB-KW"/>
</dbReference>
<dbReference type="SFLD" id="SFLDG01067">
    <property type="entry name" value="SPASM/twitch_domain_containing"/>
    <property type="match status" value="1"/>
</dbReference>
<dbReference type="PROSITE" id="PS51918">
    <property type="entry name" value="RADICAL_SAM"/>
    <property type="match status" value="1"/>
</dbReference>
<dbReference type="GO" id="GO:0051536">
    <property type="term" value="F:iron-sulfur cluster binding"/>
    <property type="evidence" value="ECO:0007669"/>
    <property type="project" value="UniProtKB-KW"/>
</dbReference>
<dbReference type="InterPro" id="IPR056488">
    <property type="entry name" value="Zn_ribbon_HMPTM"/>
</dbReference>
<dbReference type="InterPro" id="IPR058240">
    <property type="entry name" value="rSAM_sf"/>
</dbReference>
<gene>
    <name evidence="6" type="ORF">ITP53_42005</name>
</gene>
<comment type="caution">
    <text evidence="6">The sequence shown here is derived from an EMBL/GenBank/DDBJ whole genome shotgun (WGS) entry which is preliminary data.</text>
</comment>
<evidence type="ECO:0000259" key="5">
    <source>
        <dbReference type="PROSITE" id="PS51918"/>
    </source>
</evidence>
<evidence type="ECO:0000256" key="1">
    <source>
        <dbReference type="ARBA" id="ARBA00022691"/>
    </source>
</evidence>
<keyword evidence="7" id="KW-1185">Reference proteome</keyword>
<accession>A0A931AFT4</accession>
<dbReference type="Pfam" id="PF04055">
    <property type="entry name" value="Radical_SAM"/>
    <property type="match status" value="1"/>
</dbReference>
<dbReference type="PANTHER" id="PTHR43306">
    <property type="entry name" value="7,8-DIHYDRO-6-HYDROXYMETHYLPTERIN DIMETHYLTRANSFERASE"/>
    <property type="match status" value="1"/>
</dbReference>
<protein>
    <submittedName>
        <fullName evidence="6">Radical SAM protein</fullName>
    </submittedName>
</protein>
<dbReference type="AlphaFoldDB" id="A0A931AFT4"/>
<dbReference type="EMBL" id="JADOGI010000196">
    <property type="protein sequence ID" value="MBF8192147.1"/>
    <property type="molecule type" value="Genomic_DNA"/>
</dbReference>
<dbReference type="InterPro" id="IPR034474">
    <property type="entry name" value="Methyltransferase_Class_D"/>
</dbReference>
<dbReference type="CDD" id="cd01335">
    <property type="entry name" value="Radical_SAM"/>
    <property type="match status" value="1"/>
</dbReference>
<feature type="domain" description="Radical SAM core" evidence="5">
    <location>
        <begin position="101"/>
        <end position="318"/>
    </location>
</feature>
<sequence>MSAGMGLRGDRILRYVNAFCPHCHDQDLDRVERLSGYLAERDGKVWLERGCRQHGLIRTLYDEDPEILAYLEEWTAPTKQHVPDLSGNFAPIPSAYLHGLPEMQTQHTCILLEDIAEACNLRCPTCFADSSPDLTGIVPVPDILANVDQRLERENGKLDVLMLSGGEPTLHPELKTLLTELTSRPITRILINTNGVLIARDDSLLDLLTEHRERTEVYLQYDGTSADASRHHRGGDLTRVKAQAVSRLSEREIFTTLVMTAALGVNDGEIGEVVRVALDTPYVAGVSLQPQFGSGRSGVIYPADRLTHTGVLKRLGPQTDGLVTWRDLTALPCSHPHCCSVGYLIRDDANQWRSLVELIGHDRLKEHLGLVSNRIADTEIPRELRLAVQESLLGLLSEQSSLSHPEIGDLWRNICEHCDLGVSTLLTLASSALPGRRRRLRRMLGERVVRITVKPFMDLSTMIEERLTQCCVHVGTRAEQDQCAPFCAVQAWPQLSRQRLSAAAARPRLEVIQ</sequence>
<keyword evidence="3" id="KW-0408">Iron</keyword>
<evidence type="ECO:0000256" key="3">
    <source>
        <dbReference type="ARBA" id="ARBA00023004"/>
    </source>
</evidence>
<keyword evidence="2" id="KW-0479">Metal-binding</keyword>
<evidence type="ECO:0000256" key="2">
    <source>
        <dbReference type="ARBA" id="ARBA00022723"/>
    </source>
</evidence>
<reference evidence="6" key="1">
    <citation type="submission" date="2020-11" db="EMBL/GenBank/DDBJ databases">
        <title>Whole-genome analyses of Nonomuraea sp. K274.</title>
        <authorList>
            <person name="Veyisoglu A."/>
        </authorList>
    </citation>
    <scope>NUCLEOTIDE SEQUENCE</scope>
    <source>
        <strain evidence="6">K274</strain>
    </source>
</reference>
<organism evidence="6 7">
    <name type="scientific">Nonomuraea cypriaca</name>
    <dbReference type="NCBI Taxonomy" id="1187855"/>
    <lineage>
        <taxon>Bacteria</taxon>
        <taxon>Bacillati</taxon>
        <taxon>Actinomycetota</taxon>
        <taxon>Actinomycetes</taxon>
        <taxon>Streptosporangiales</taxon>
        <taxon>Streptosporangiaceae</taxon>
        <taxon>Nonomuraea</taxon>
    </lineage>
</organism>
<evidence type="ECO:0000313" key="7">
    <source>
        <dbReference type="Proteomes" id="UP000605361"/>
    </source>
</evidence>
<keyword evidence="1" id="KW-0949">S-adenosyl-L-methionine</keyword>
<keyword evidence="4" id="KW-0411">Iron-sulfur</keyword>
<evidence type="ECO:0000313" key="6">
    <source>
        <dbReference type="EMBL" id="MBF8192147.1"/>
    </source>
</evidence>
<dbReference type="InterPro" id="IPR007197">
    <property type="entry name" value="rSAM"/>
</dbReference>